<keyword evidence="2" id="KW-1185">Reference proteome</keyword>
<comment type="caution">
    <text evidence="1">The sequence shown here is derived from an EMBL/GenBank/DDBJ whole genome shotgun (WGS) entry which is preliminary data.</text>
</comment>
<dbReference type="AlphaFoldDB" id="A0A540K3I7"/>
<accession>A0A540K3I7</accession>
<proteinExistence type="predicted"/>
<evidence type="ECO:0000313" key="1">
    <source>
        <dbReference type="EMBL" id="TQD68807.1"/>
    </source>
</evidence>
<dbReference type="EMBL" id="VIEB01008763">
    <property type="protein sequence ID" value="TQD68807.1"/>
    <property type="molecule type" value="Genomic_DNA"/>
</dbReference>
<organism evidence="1 2">
    <name type="scientific">Malus baccata</name>
    <name type="common">Siberian crab apple</name>
    <name type="synonym">Pyrus baccata</name>
    <dbReference type="NCBI Taxonomy" id="106549"/>
    <lineage>
        <taxon>Eukaryota</taxon>
        <taxon>Viridiplantae</taxon>
        <taxon>Streptophyta</taxon>
        <taxon>Embryophyta</taxon>
        <taxon>Tracheophyta</taxon>
        <taxon>Spermatophyta</taxon>
        <taxon>Magnoliopsida</taxon>
        <taxon>eudicotyledons</taxon>
        <taxon>Gunneridae</taxon>
        <taxon>Pentapetalae</taxon>
        <taxon>rosids</taxon>
        <taxon>fabids</taxon>
        <taxon>Rosales</taxon>
        <taxon>Rosaceae</taxon>
        <taxon>Amygdaloideae</taxon>
        <taxon>Maleae</taxon>
        <taxon>Malus</taxon>
    </lineage>
</organism>
<evidence type="ECO:0000313" key="2">
    <source>
        <dbReference type="Proteomes" id="UP000315295"/>
    </source>
</evidence>
<reference evidence="1 2" key="1">
    <citation type="journal article" date="2019" name="G3 (Bethesda)">
        <title>Sequencing of a Wild Apple (Malus baccata) Genome Unravels the Differences Between Cultivated and Wild Apple Species Regarding Disease Resistance and Cold Tolerance.</title>
        <authorList>
            <person name="Chen X."/>
        </authorList>
    </citation>
    <scope>NUCLEOTIDE SEQUENCE [LARGE SCALE GENOMIC DNA]</scope>
    <source>
        <strain evidence="2">cv. Shandingzi</strain>
        <tissue evidence="1">Leaves</tissue>
    </source>
</reference>
<sequence>MHNSWQQTLSRLIRTQVFALAVIIESREGSYEPVVVVWVIPSPPSPHITAFR</sequence>
<protein>
    <submittedName>
        <fullName evidence="1">Uncharacterized protein</fullName>
    </submittedName>
</protein>
<name>A0A540K3I7_MALBA</name>
<gene>
    <name evidence="1" type="ORF">C1H46_045660</name>
</gene>
<dbReference type="Proteomes" id="UP000315295">
    <property type="component" value="Unassembled WGS sequence"/>
</dbReference>